<feature type="compositionally biased region" description="Pro residues" evidence="3">
    <location>
        <begin position="131"/>
        <end position="141"/>
    </location>
</feature>
<keyword evidence="7" id="KW-1185">Reference proteome</keyword>
<dbReference type="Pfam" id="PF25597">
    <property type="entry name" value="SH3_retrovirus"/>
    <property type="match status" value="1"/>
</dbReference>
<evidence type="ECO:0000256" key="3">
    <source>
        <dbReference type="SAM" id="MobiDB-lite"/>
    </source>
</evidence>
<dbReference type="AlphaFoldDB" id="A0AA88XJR7"/>
<dbReference type="InterPro" id="IPR057670">
    <property type="entry name" value="SH3_retrovirus"/>
</dbReference>
<evidence type="ECO:0000313" key="7">
    <source>
        <dbReference type="Proteomes" id="UP001188597"/>
    </source>
</evidence>
<sequence>MPKEVWAEAVACAVYLSNRCHTKSVQGKTPQEAWSGFKPSVSHLRIFGSIAYAHVSNEKRSKLDDKSERYVFIGYDQSSKGYKLYNPSNGKIVISRDVEFDEESSWEWKIQNEDYNYNPFFDDEEEMMQPTTPPRTPPPQNPQVDEESSSEGPRRYRNLRDIYGATDEVTQNLSDMTQFCLFTDCEPFGYEDASRYKEWRVAMDDEIKAIKKNDTWELATLPKGKSTIGVKWVYKTKKNSKGEVERYKARLVAKGYKQKAGIDYGEAKSTKPVVGPSYLTILPSEIPVYGPPPLPSKAKVSGP</sequence>
<keyword evidence="1" id="KW-0479">Metal-binding</keyword>
<reference evidence="6" key="1">
    <citation type="submission" date="2022-12" db="EMBL/GenBank/DDBJ databases">
        <title>Draft genome assemblies for two species of Escallonia (Escalloniales).</title>
        <authorList>
            <person name="Chanderbali A."/>
            <person name="Dervinis C."/>
            <person name="Anghel I."/>
            <person name="Soltis D."/>
            <person name="Soltis P."/>
            <person name="Zapata F."/>
        </authorList>
    </citation>
    <scope>NUCLEOTIDE SEQUENCE</scope>
    <source>
        <strain evidence="6">UCBG64.0493</strain>
        <tissue evidence="6">Leaf</tissue>
    </source>
</reference>
<evidence type="ECO:0000259" key="4">
    <source>
        <dbReference type="Pfam" id="PF07727"/>
    </source>
</evidence>
<feature type="non-terminal residue" evidence="6">
    <location>
        <position position="303"/>
    </location>
</feature>
<feature type="domain" description="Reverse transcriptase Ty1/copia-type" evidence="4">
    <location>
        <begin position="213"/>
        <end position="275"/>
    </location>
</feature>
<proteinExistence type="predicted"/>
<evidence type="ECO:0000259" key="5">
    <source>
        <dbReference type="Pfam" id="PF25597"/>
    </source>
</evidence>
<organism evidence="6 7">
    <name type="scientific">Escallonia herrerae</name>
    <dbReference type="NCBI Taxonomy" id="1293975"/>
    <lineage>
        <taxon>Eukaryota</taxon>
        <taxon>Viridiplantae</taxon>
        <taxon>Streptophyta</taxon>
        <taxon>Embryophyta</taxon>
        <taxon>Tracheophyta</taxon>
        <taxon>Spermatophyta</taxon>
        <taxon>Magnoliopsida</taxon>
        <taxon>eudicotyledons</taxon>
        <taxon>Gunneridae</taxon>
        <taxon>Pentapetalae</taxon>
        <taxon>asterids</taxon>
        <taxon>campanulids</taxon>
        <taxon>Escalloniales</taxon>
        <taxon>Escalloniaceae</taxon>
        <taxon>Escallonia</taxon>
    </lineage>
</organism>
<evidence type="ECO:0000313" key="6">
    <source>
        <dbReference type="EMBL" id="KAK3040235.1"/>
    </source>
</evidence>
<dbReference type="GO" id="GO:0046872">
    <property type="term" value="F:metal ion binding"/>
    <property type="evidence" value="ECO:0007669"/>
    <property type="project" value="UniProtKB-KW"/>
</dbReference>
<name>A0AA88XJR7_9ASTE</name>
<feature type="region of interest" description="Disordered" evidence="3">
    <location>
        <begin position="124"/>
        <end position="156"/>
    </location>
</feature>
<keyword evidence="2" id="KW-0378">Hydrolase</keyword>
<dbReference type="EMBL" id="JAVXUP010000058">
    <property type="protein sequence ID" value="KAK3040235.1"/>
    <property type="molecule type" value="Genomic_DNA"/>
</dbReference>
<comment type="caution">
    <text evidence="6">The sequence shown here is derived from an EMBL/GenBank/DDBJ whole genome shotgun (WGS) entry which is preliminary data.</text>
</comment>
<dbReference type="InterPro" id="IPR012337">
    <property type="entry name" value="RNaseH-like_sf"/>
</dbReference>
<dbReference type="InterPro" id="IPR013103">
    <property type="entry name" value="RVT_2"/>
</dbReference>
<evidence type="ECO:0008006" key="8">
    <source>
        <dbReference type="Google" id="ProtNLM"/>
    </source>
</evidence>
<evidence type="ECO:0000256" key="1">
    <source>
        <dbReference type="ARBA" id="ARBA00022723"/>
    </source>
</evidence>
<feature type="domain" description="Retroviral polymerase SH3-like" evidence="5">
    <location>
        <begin position="49"/>
        <end position="112"/>
    </location>
</feature>
<dbReference type="InterPro" id="IPR039537">
    <property type="entry name" value="Retrotran_Ty1/copia-like"/>
</dbReference>
<dbReference type="GO" id="GO:0016787">
    <property type="term" value="F:hydrolase activity"/>
    <property type="evidence" value="ECO:0007669"/>
    <property type="project" value="UniProtKB-KW"/>
</dbReference>
<dbReference type="Pfam" id="PF07727">
    <property type="entry name" value="RVT_2"/>
    <property type="match status" value="1"/>
</dbReference>
<evidence type="ECO:0000256" key="2">
    <source>
        <dbReference type="ARBA" id="ARBA00022801"/>
    </source>
</evidence>
<dbReference type="PANTHER" id="PTHR42648">
    <property type="entry name" value="TRANSPOSASE, PUTATIVE-RELATED"/>
    <property type="match status" value="1"/>
</dbReference>
<accession>A0AA88XJR7</accession>
<gene>
    <name evidence="6" type="ORF">RJ639_028947</name>
</gene>
<protein>
    <recommendedName>
        <fullName evidence="8">Reverse transcriptase Ty1/copia-type domain-containing protein</fullName>
    </recommendedName>
</protein>
<dbReference type="SUPFAM" id="SSF53098">
    <property type="entry name" value="Ribonuclease H-like"/>
    <property type="match status" value="1"/>
</dbReference>
<dbReference type="Proteomes" id="UP001188597">
    <property type="component" value="Unassembled WGS sequence"/>
</dbReference>
<dbReference type="PANTHER" id="PTHR42648:SF18">
    <property type="entry name" value="RETROTRANSPOSON, UNCLASSIFIED-LIKE PROTEIN"/>
    <property type="match status" value="1"/>
</dbReference>